<dbReference type="GO" id="GO:0005737">
    <property type="term" value="C:cytoplasm"/>
    <property type="evidence" value="ECO:0007669"/>
    <property type="project" value="TreeGrafter"/>
</dbReference>
<feature type="region of interest" description="Disordered" evidence="3">
    <location>
        <begin position="1205"/>
        <end position="1247"/>
    </location>
</feature>
<evidence type="ECO:0000256" key="1">
    <source>
        <dbReference type="ARBA" id="ARBA00022737"/>
    </source>
</evidence>
<feature type="repeat" description="Pumilio" evidence="2">
    <location>
        <begin position="803"/>
        <end position="839"/>
    </location>
</feature>
<dbReference type="GO" id="GO:0003729">
    <property type="term" value="F:mRNA binding"/>
    <property type="evidence" value="ECO:0007669"/>
    <property type="project" value="TreeGrafter"/>
</dbReference>
<proteinExistence type="predicted"/>
<dbReference type="PROSITE" id="PS50303">
    <property type="entry name" value="PUM_HD"/>
    <property type="match status" value="1"/>
</dbReference>
<dbReference type="PROSITE" id="PS50302">
    <property type="entry name" value="PUM"/>
    <property type="match status" value="6"/>
</dbReference>
<dbReference type="InterPro" id="IPR016024">
    <property type="entry name" value="ARM-type_fold"/>
</dbReference>
<dbReference type="CDD" id="cd07920">
    <property type="entry name" value="Pumilio"/>
    <property type="match status" value="1"/>
</dbReference>
<dbReference type="InterPro" id="IPR033712">
    <property type="entry name" value="Pumilio_RNA-bd"/>
</dbReference>
<feature type="region of interest" description="Disordered" evidence="3">
    <location>
        <begin position="1094"/>
        <end position="1142"/>
    </location>
</feature>
<feature type="region of interest" description="Disordered" evidence="3">
    <location>
        <begin position="444"/>
        <end position="466"/>
    </location>
</feature>
<dbReference type="PANTHER" id="PTHR12537:SF13">
    <property type="entry name" value="PUMILIO HOMOLOGY DOMAIN FAMILY MEMBER 4"/>
    <property type="match status" value="1"/>
</dbReference>
<gene>
    <name evidence="5" type="ORF">GGI15_002674</name>
</gene>
<feature type="compositionally biased region" description="Polar residues" evidence="3">
    <location>
        <begin position="1238"/>
        <end position="1247"/>
    </location>
</feature>
<feature type="repeat" description="Pumilio" evidence="2">
    <location>
        <begin position="840"/>
        <end position="875"/>
    </location>
</feature>
<evidence type="ECO:0000259" key="4">
    <source>
        <dbReference type="PROSITE" id="PS50303"/>
    </source>
</evidence>
<feature type="compositionally biased region" description="Low complexity" evidence="3">
    <location>
        <begin position="1094"/>
        <end position="1113"/>
    </location>
</feature>
<dbReference type="SMART" id="SM00025">
    <property type="entry name" value="Pumilio"/>
    <property type="match status" value="8"/>
</dbReference>
<reference evidence="5" key="1">
    <citation type="submission" date="2022-07" db="EMBL/GenBank/DDBJ databases">
        <title>Phylogenomic reconstructions and comparative analyses of Kickxellomycotina fungi.</title>
        <authorList>
            <person name="Reynolds N.K."/>
            <person name="Stajich J.E."/>
            <person name="Barry K."/>
            <person name="Grigoriev I.V."/>
            <person name="Crous P."/>
            <person name="Smith M.E."/>
        </authorList>
    </citation>
    <scope>NUCLEOTIDE SEQUENCE</scope>
    <source>
        <strain evidence="5">BCRC 34489</strain>
    </source>
</reference>
<dbReference type="InterPro" id="IPR033133">
    <property type="entry name" value="PUM-HD"/>
</dbReference>
<feature type="region of interest" description="Disordered" evidence="3">
    <location>
        <begin position="178"/>
        <end position="208"/>
    </location>
</feature>
<evidence type="ECO:0000313" key="5">
    <source>
        <dbReference type="EMBL" id="KAJ2783158.1"/>
    </source>
</evidence>
<feature type="region of interest" description="Disordered" evidence="3">
    <location>
        <begin position="22"/>
        <end position="57"/>
    </location>
</feature>
<dbReference type="PANTHER" id="PTHR12537">
    <property type="entry name" value="RNA BINDING PROTEIN PUMILIO-RELATED"/>
    <property type="match status" value="1"/>
</dbReference>
<dbReference type="SUPFAM" id="SSF48371">
    <property type="entry name" value="ARM repeat"/>
    <property type="match status" value="1"/>
</dbReference>
<dbReference type="InterPro" id="IPR001313">
    <property type="entry name" value="Pumilio_RNA-bd_rpt"/>
</dbReference>
<protein>
    <recommendedName>
        <fullName evidence="4">PUM-HD domain-containing protein</fullName>
    </recommendedName>
</protein>
<feature type="compositionally biased region" description="Basic residues" evidence="3">
    <location>
        <begin position="633"/>
        <end position="643"/>
    </location>
</feature>
<dbReference type="FunFam" id="1.25.10.10:FF:000237">
    <property type="entry name" value="Pumilio homolog 9"/>
    <property type="match status" value="1"/>
</dbReference>
<organism evidence="5 6">
    <name type="scientific">Coemansia interrupta</name>
    <dbReference type="NCBI Taxonomy" id="1126814"/>
    <lineage>
        <taxon>Eukaryota</taxon>
        <taxon>Fungi</taxon>
        <taxon>Fungi incertae sedis</taxon>
        <taxon>Zoopagomycota</taxon>
        <taxon>Kickxellomycotina</taxon>
        <taxon>Kickxellomycetes</taxon>
        <taxon>Kickxellales</taxon>
        <taxon>Kickxellaceae</taxon>
        <taxon>Coemansia</taxon>
    </lineage>
</organism>
<dbReference type="EMBL" id="JANBUM010000152">
    <property type="protein sequence ID" value="KAJ2783158.1"/>
    <property type="molecule type" value="Genomic_DNA"/>
</dbReference>
<evidence type="ECO:0000313" key="6">
    <source>
        <dbReference type="Proteomes" id="UP001140172"/>
    </source>
</evidence>
<evidence type="ECO:0000256" key="3">
    <source>
        <dbReference type="SAM" id="MobiDB-lite"/>
    </source>
</evidence>
<feature type="compositionally biased region" description="Polar residues" evidence="3">
    <location>
        <begin position="22"/>
        <end position="32"/>
    </location>
</feature>
<dbReference type="Pfam" id="PF22493">
    <property type="entry name" value="PUF_NOP9"/>
    <property type="match status" value="1"/>
</dbReference>
<keyword evidence="6" id="KW-1185">Reference proteome</keyword>
<comment type="caution">
    <text evidence="5">The sequence shown here is derived from an EMBL/GenBank/DDBJ whole genome shotgun (WGS) entry which is preliminary data.</text>
</comment>
<feature type="compositionally biased region" description="Low complexity" evidence="3">
    <location>
        <begin position="1214"/>
        <end position="1230"/>
    </location>
</feature>
<feature type="repeat" description="Pumilio" evidence="2">
    <location>
        <begin position="984"/>
        <end position="1021"/>
    </location>
</feature>
<dbReference type="Pfam" id="PF00806">
    <property type="entry name" value="PUF"/>
    <property type="match status" value="1"/>
</dbReference>
<dbReference type="Gene3D" id="1.25.10.10">
    <property type="entry name" value="Leucine-rich Repeat Variant"/>
    <property type="match status" value="1"/>
</dbReference>
<dbReference type="InterPro" id="IPR011989">
    <property type="entry name" value="ARM-like"/>
</dbReference>
<sequence length="1247" mass="130362">MSGPTKPFDPFGSASEAKILANDSSASVSAGGSTISASQPSSDSSSSTSPTTTAINTKSAMTVDAAAAAASAGNNGSSDSTANASSTSAVDPASLFAANISQKLSGVNQSLRHTSIFEIGGEPFGPETPAAGTPGSRLSRIVGATNGTATPLSSTSSPMGILPLGSIMGSPHGLFNDSTYGAAGQSQLPLPSSRGSHTPSGTQISHQKAHRLSQSRFGSILGDSNGLQPSAIGRVVGSDKDGSGIAGHTSVDMSIGMLDSMKSQQASPNTSAQTIGFNDFYVRSLPVSRRNSQEFQNLWQELEGFSINDSSAHPSAGISSVIPGHLSGLDGHSVAARNGSGAFRGSGAAILGTSPKLPQGLLDDEGLSIGPKTSVADLAGGQPGVLSNGLARKPTAGLANAISSTDLASMGAYRGAGGGSNVNSSNANHASGFMGYMRDGRADGFGGNTFSQNQQQQQQQHVGPTTDYPNATDAVSELRAYDPARGVNLIRNASTPVLNNKQYQVMQSAENMPLAANGPGRGGMPAGAVYADPNGRLDSQAPVYNATQFQQQGYPGGNLAGSNYQHPSANTQGMVVGRNHSFIANQPSVGAPAMHMTNGYGLQNTFGSSNTALPVTGVYGMGHLSVPPTPMQHPHHGSSHVHVHSSQPQQQSSQQQQGVKSQRQHQQPVTGGKSALAGSGSSMSHSNQGHGSAGIGSSGNSGSSGQKHAGNKSVRRNEGDVNKFANATLEDLQGTIFDVCRDQYGCRFLQKLLEEGRPDQFETIFNEATQRFSELMTDPFGNYLCQKLFEYCNETQRTQIIRDVAPSLVSISLNMHGTRAVQKMIESLSNQEQITYVIDALHGSVVMLIRDLNGNHVIQKCLSQLTSDNNQFIYDSVAASCSDVATHRQGCCVFQRCIDFSTDKQKLQLVNVVIEEALSLVQDPFGNYVVQYVLELGIMEYSEPLILRFVDHICGLSVQKFSSNVMEKCIRIASAATRRLLVAPLLQRDKLEILMRDSYGNYVVQTAMDFADQTQRLEIIEAIIPLLPLIRHTPYGKRIFIKLQRDGFVSAVPSAAGSRHASPTLGPSHGGHSSAAISTMPLYPPMALPAMNGSMPPPAAASSASALSRGVSPITGNNNGGKQQQQQQQRAYAPGGPGTNGMGVYQQGHPTAHYVQHQHHHPALPPAPGSMYFYNMAGMDGVGQVSQGPAGHMPLVNGVYEAHQQPGVLPGQGPLSAPSTSSAAAPLSVSGPPGAKLHTTSYYGNNR</sequence>
<feature type="region of interest" description="Disordered" evidence="3">
    <location>
        <begin position="624"/>
        <end position="717"/>
    </location>
</feature>
<feature type="repeat" description="Pumilio" evidence="2">
    <location>
        <begin position="911"/>
        <end position="948"/>
    </location>
</feature>
<feature type="compositionally biased region" description="Low complexity" evidence="3">
    <location>
        <begin position="644"/>
        <end position="690"/>
    </location>
</feature>
<dbReference type="OrthoDB" id="668540at2759"/>
<accession>A0A9W8LKR4</accession>
<evidence type="ECO:0000256" key="2">
    <source>
        <dbReference type="PROSITE-ProRule" id="PRU00317"/>
    </source>
</evidence>
<feature type="repeat" description="Pumilio" evidence="2">
    <location>
        <begin position="767"/>
        <end position="802"/>
    </location>
</feature>
<feature type="compositionally biased region" description="Low complexity" evidence="3">
    <location>
        <begin position="33"/>
        <end position="57"/>
    </location>
</feature>
<feature type="region of interest" description="Disordered" evidence="3">
    <location>
        <begin position="1054"/>
        <end position="1074"/>
    </location>
</feature>
<dbReference type="AlphaFoldDB" id="A0A9W8LKR4"/>
<feature type="domain" description="PUM-HD" evidence="4">
    <location>
        <begin position="709"/>
        <end position="1047"/>
    </location>
</feature>
<keyword evidence="1" id="KW-0677">Repeat</keyword>
<dbReference type="GO" id="GO:0010608">
    <property type="term" value="P:post-transcriptional regulation of gene expression"/>
    <property type="evidence" value="ECO:0007669"/>
    <property type="project" value="TreeGrafter"/>
</dbReference>
<name>A0A9W8LKR4_9FUNG</name>
<feature type="repeat" description="Pumilio" evidence="2">
    <location>
        <begin position="731"/>
        <end position="766"/>
    </location>
</feature>
<dbReference type="Proteomes" id="UP001140172">
    <property type="component" value="Unassembled WGS sequence"/>
</dbReference>
<feature type="compositionally biased region" description="Polar residues" evidence="3">
    <location>
        <begin position="178"/>
        <end position="206"/>
    </location>
</feature>